<dbReference type="PRINTS" id="PR00081">
    <property type="entry name" value="GDHRDH"/>
</dbReference>
<proteinExistence type="inferred from homology"/>
<dbReference type="SUPFAM" id="SSF51735">
    <property type="entry name" value="NAD(P)-binding Rossmann-fold domains"/>
    <property type="match status" value="1"/>
</dbReference>
<evidence type="ECO:0000313" key="5">
    <source>
        <dbReference type="Proteomes" id="UP001594351"/>
    </source>
</evidence>
<dbReference type="InterPro" id="IPR036291">
    <property type="entry name" value="NAD(P)-bd_dom_sf"/>
</dbReference>
<evidence type="ECO:0000256" key="3">
    <source>
        <dbReference type="RuleBase" id="RU000363"/>
    </source>
</evidence>
<dbReference type="EMBL" id="JBHPBY010000349">
    <property type="protein sequence ID" value="MFC1852681.1"/>
    <property type="molecule type" value="Genomic_DNA"/>
</dbReference>
<dbReference type="Pfam" id="PF00106">
    <property type="entry name" value="adh_short"/>
    <property type="match status" value="1"/>
</dbReference>
<dbReference type="PANTHER" id="PTHR44196:SF1">
    <property type="entry name" value="DEHYDROGENASE_REDUCTASE SDR FAMILY MEMBER 7B"/>
    <property type="match status" value="1"/>
</dbReference>
<accession>A0ABV6Z2K7</accession>
<dbReference type="Proteomes" id="UP001594351">
    <property type="component" value="Unassembled WGS sequence"/>
</dbReference>
<dbReference type="GO" id="GO:0016491">
    <property type="term" value="F:oxidoreductase activity"/>
    <property type="evidence" value="ECO:0007669"/>
    <property type="project" value="UniProtKB-KW"/>
</dbReference>
<reference evidence="4 5" key="1">
    <citation type="submission" date="2024-09" db="EMBL/GenBank/DDBJ databases">
        <title>Laminarin stimulates single cell rates of sulfate reduction while oxygen inhibits transcriptomic activity in coastal marine sediment.</title>
        <authorList>
            <person name="Lindsay M."/>
            <person name="Orcutt B."/>
            <person name="Emerson D."/>
            <person name="Stepanauskas R."/>
            <person name="D'Angelo T."/>
        </authorList>
    </citation>
    <scope>NUCLEOTIDE SEQUENCE [LARGE SCALE GENOMIC DNA]</scope>
    <source>
        <strain evidence="4">SAG AM-311-K15</strain>
    </source>
</reference>
<organism evidence="4 5">
    <name type="scientific">candidate division CSSED10-310 bacterium</name>
    <dbReference type="NCBI Taxonomy" id="2855610"/>
    <lineage>
        <taxon>Bacteria</taxon>
        <taxon>Bacteria division CSSED10-310</taxon>
    </lineage>
</organism>
<dbReference type="Gene3D" id="3.40.50.720">
    <property type="entry name" value="NAD(P)-binding Rossmann-like Domain"/>
    <property type="match status" value="1"/>
</dbReference>
<name>A0ABV6Z2K7_UNCC1</name>
<dbReference type="PANTHER" id="PTHR44196">
    <property type="entry name" value="DEHYDROGENASE/REDUCTASE SDR FAMILY MEMBER 7B"/>
    <property type="match status" value="1"/>
</dbReference>
<dbReference type="EC" id="1.-.-.-" evidence="4"/>
<sequence>MTKVKDAQVLITGAARGIGFCTAEEFARAGSILIISDINEEAVHAAAEKLRQLGATVFEYVVDISQQEQVEAMIVDIKQKLGGVDILINNAGIGHNGEMVETNLKTWKKLMDVNFWGALYHIYALLPDMVRNRKGHIVNVSSGQAFFRLPTWGVYATIKLALGGFSEMLHFEVKKFGINVTTVYPFMVNTPFYQGIEGDTYFGKLSMKLVPYYSNSPQTVARKIFKAVERDERVEMINLINNVGIFTSAFPYVGAVVSTLTSYFLGKGTAEIEVVPQN</sequence>
<keyword evidence="5" id="KW-1185">Reference proteome</keyword>
<protein>
    <submittedName>
        <fullName evidence="4">SDR family NAD(P)-dependent oxidoreductase</fullName>
        <ecNumber evidence="4">1.-.-.-</ecNumber>
    </submittedName>
</protein>
<evidence type="ECO:0000256" key="2">
    <source>
        <dbReference type="ARBA" id="ARBA00023002"/>
    </source>
</evidence>
<comment type="similarity">
    <text evidence="1 3">Belongs to the short-chain dehydrogenases/reductases (SDR) family.</text>
</comment>
<dbReference type="InterPro" id="IPR002347">
    <property type="entry name" value="SDR_fam"/>
</dbReference>
<evidence type="ECO:0000313" key="4">
    <source>
        <dbReference type="EMBL" id="MFC1852681.1"/>
    </source>
</evidence>
<dbReference type="CDD" id="cd05233">
    <property type="entry name" value="SDR_c"/>
    <property type="match status" value="1"/>
</dbReference>
<comment type="caution">
    <text evidence="4">The sequence shown here is derived from an EMBL/GenBank/DDBJ whole genome shotgun (WGS) entry which is preliminary data.</text>
</comment>
<gene>
    <name evidence="4" type="ORF">ACFL27_20980</name>
</gene>
<dbReference type="PRINTS" id="PR00080">
    <property type="entry name" value="SDRFAMILY"/>
</dbReference>
<keyword evidence="2 4" id="KW-0560">Oxidoreductase</keyword>
<evidence type="ECO:0000256" key="1">
    <source>
        <dbReference type="ARBA" id="ARBA00006484"/>
    </source>
</evidence>